<dbReference type="InterPro" id="IPR036236">
    <property type="entry name" value="Znf_C2H2_sf"/>
</dbReference>
<dbReference type="Pfam" id="PF00096">
    <property type="entry name" value="zf-C2H2"/>
    <property type="match status" value="1"/>
</dbReference>
<keyword evidence="4" id="KW-0862">Zinc</keyword>
<reference evidence="8 9" key="1">
    <citation type="journal article" date="2016" name="Sci. Rep.">
        <title>Peltaster fructicola genome reveals evolution from an invasive phytopathogen to an ectophytic parasite.</title>
        <authorList>
            <person name="Xu C."/>
            <person name="Chen H."/>
            <person name="Gleason M.L."/>
            <person name="Xu J.R."/>
            <person name="Liu H."/>
            <person name="Zhang R."/>
            <person name="Sun G."/>
        </authorList>
    </citation>
    <scope>NUCLEOTIDE SEQUENCE [LARGE SCALE GENOMIC DNA]</scope>
    <source>
        <strain evidence="8 9">LNHT1506</strain>
    </source>
</reference>
<evidence type="ECO:0000256" key="5">
    <source>
        <dbReference type="PROSITE-ProRule" id="PRU00042"/>
    </source>
</evidence>
<dbReference type="GO" id="GO:0000978">
    <property type="term" value="F:RNA polymerase II cis-regulatory region sequence-specific DNA binding"/>
    <property type="evidence" value="ECO:0007669"/>
    <property type="project" value="TreeGrafter"/>
</dbReference>
<dbReference type="EMBL" id="CP051142">
    <property type="protein sequence ID" value="QIX00814.1"/>
    <property type="molecule type" value="Genomic_DNA"/>
</dbReference>
<dbReference type="PROSITE" id="PS50157">
    <property type="entry name" value="ZINC_FINGER_C2H2_2"/>
    <property type="match status" value="1"/>
</dbReference>
<name>A0A6H0Y1D4_9PEZI</name>
<dbReference type="FunFam" id="3.30.160.60:FF:000100">
    <property type="entry name" value="Zinc finger 45-like"/>
    <property type="match status" value="1"/>
</dbReference>
<dbReference type="InterPro" id="IPR013087">
    <property type="entry name" value="Znf_C2H2_type"/>
</dbReference>
<dbReference type="OrthoDB" id="40579at2759"/>
<dbReference type="PANTHER" id="PTHR23235">
    <property type="entry name" value="KRUEPPEL-LIKE TRANSCRIPTION FACTOR"/>
    <property type="match status" value="1"/>
</dbReference>
<keyword evidence="3 5" id="KW-0863">Zinc-finger</keyword>
<evidence type="ECO:0000259" key="7">
    <source>
        <dbReference type="PROSITE" id="PS50157"/>
    </source>
</evidence>
<evidence type="ECO:0000256" key="6">
    <source>
        <dbReference type="SAM" id="MobiDB-lite"/>
    </source>
</evidence>
<evidence type="ECO:0000256" key="3">
    <source>
        <dbReference type="ARBA" id="ARBA00022771"/>
    </source>
</evidence>
<proteinExistence type="predicted"/>
<feature type="domain" description="C2H2-type" evidence="7">
    <location>
        <begin position="228"/>
        <end position="255"/>
    </location>
</feature>
<dbReference type="SUPFAM" id="SSF57667">
    <property type="entry name" value="beta-beta-alpha zinc fingers"/>
    <property type="match status" value="1"/>
</dbReference>
<protein>
    <recommendedName>
        <fullName evidence="7">C2H2-type domain-containing protein</fullName>
    </recommendedName>
</protein>
<evidence type="ECO:0000256" key="2">
    <source>
        <dbReference type="ARBA" id="ARBA00022737"/>
    </source>
</evidence>
<feature type="region of interest" description="Disordered" evidence="6">
    <location>
        <begin position="254"/>
        <end position="289"/>
    </location>
</feature>
<keyword evidence="2" id="KW-0677">Repeat</keyword>
<dbReference type="Proteomes" id="UP000503462">
    <property type="component" value="Chromosome 4"/>
</dbReference>
<feature type="region of interest" description="Disordered" evidence="6">
    <location>
        <begin position="15"/>
        <end position="38"/>
    </location>
</feature>
<evidence type="ECO:0000313" key="8">
    <source>
        <dbReference type="EMBL" id="QIX00814.1"/>
    </source>
</evidence>
<dbReference type="Gene3D" id="3.30.160.60">
    <property type="entry name" value="Classic Zinc Finger"/>
    <property type="match status" value="1"/>
</dbReference>
<evidence type="ECO:0000256" key="4">
    <source>
        <dbReference type="ARBA" id="ARBA00022833"/>
    </source>
</evidence>
<keyword evidence="9" id="KW-1185">Reference proteome</keyword>
<dbReference type="PANTHER" id="PTHR23235:SF120">
    <property type="entry name" value="KRUPPEL-LIKE FACTOR 15"/>
    <property type="match status" value="1"/>
</dbReference>
<sequence>MAFCSNHSILSRDEHDVAVEDETQEDWTADTFDGSRSDIGMPDADDCLSVIANDGEPFTGCNDSNIEQELEDAIQERHVEQLDQGYWRMVHTRARAEQQPDDDILVHTEQLLLDRGDAMRLAFCGVEREAVVDIDFWIRMVDNDADQAVGDAQLHHVAAGPQGLFEIADVEHRGGDVRWQEPEVPSCSGATETETGEKPWQCRKCHTRWFSRKKMLRCEEIGLGLKAFTCEICARSFRRKDHLTRHMRTVKCARPSTSSLPESPLAEQARPVEEPGSPAMRHKETQAPGQAAIAVSTELLVDTDEDMMVAVMDPTLLAGPVAGEPYAFAAGMSSSNSQATE</sequence>
<dbReference type="GO" id="GO:0000981">
    <property type="term" value="F:DNA-binding transcription factor activity, RNA polymerase II-specific"/>
    <property type="evidence" value="ECO:0007669"/>
    <property type="project" value="TreeGrafter"/>
</dbReference>
<evidence type="ECO:0000313" key="9">
    <source>
        <dbReference type="Proteomes" id="UP000503462"/>
    </source>
</evidence>
<keyword evidence="1" id="KW-0479">Metal-binding</keyword>
<dbReference type="AlphaFoldDB" id="A0A6H0Y1D4"/>
<organism evidence="8 9">
    <name type="scientific">Peltaster fructicola</name>
    <dbReference type="NCBI Taxonomy" id="286661"/>
    <lineage>
        <taxon>Eukaryota</taxon>
        <taxon>Fungi</taxon>
        <taxon>Dikarya</taxon>
        <taxon>Ascomycota</taxon>
        <taxon>Pezizomycotina</taxon>
        <taxon>Dothideomycetes</taxon>
        <taxon>Dothideomycetes incertae sedis</taxon>
        <taxon>Peltaster</taxon>
    </lineage>
</organism>
<accession>A0A6H0Y1D4</accession>
<dbReference type="GO" id="GO:0008270">
    <property type="term" value="F:zinc ion binding"/>
    <property type="evidence" value="ECO:0007669"/>
    <property type="project" value="UniProtKB-KW"/>
</dbReference>
<gene>
    <name evidence="8" type="ORF">AMS68_006331</name>
</gene>
<feature type="compositionally biased region" description="Acidic residues" evidence="6">
    <location>
        <begin position="19"/>
        <end position="28"/>
    </location>
</feature>
<evidence type="ECO:0000256" key="1">
    <source>
        <dbReference type="ARBA" id="ARBA00022723"/>
    </source>
</evidence>